<feature type="domain" description="Carboxylesterase type B" evidence="7">
    <location>
        <begin position="62"/>
        <end position="625"/>
    </location>
</feature>
<dbReference type="InterPro" id="IPR029058">
    <property type="entry name" value="AB_hydrolase_fold"/>
</dbReference>
<evidence type="ECO:0000256" key="5">
    <source>
        <dbReference type="RuleBase" id="RU361235"/>
    </source>
</evidence>
<gene>
    <name evidence="8" type="ORF">KUF71_023533</name>
</gene>
<sequence>MRSSLLDKMGSENKKPTGKKKKSSGTVTKPASSKWKTPLIVAMLAFGLYRAIEYHNYWNSLSPVVQTRQGAVQGRAALTDSGVEYFAYQGIPYAAPPVGALRFRDPAPPASWAPEVRDAREDGAVCVQAPLKLPMGMPKNVSAMDVVRFLGAVPALFRRAIKLMRQSEDCLHVNVYTTKVGDEDTATGTSPLLPVVVYFHGGAFIHGDNGVDVVGPQYMVEAGVVLVTAKYRLGPLGFTTVGEAAGRPLLAANAGLADAVAALRWVRDNVARFGGDPDKVTVMGQSAGGAIAHYLTLLPAAKGLLHRAIAMSGTALHHWAYSSPQKALERTRVLVRRLLRPEAAGGPDGPAAPDMQDPEDVLRYLREVDARHLAEARWLMDEFPFQPTTDGTLLPAPPLDLIRSGRFHHVPLMLGITAQEGYFTFMSAPAKNVTLEEQMANVERDFYLALPEYMREALPRGSEALRQAKAAVEEFYFGKRKITQSSVDQFVDFFGTLMFELDTHRVMTEVSAVSTAPVFAYNFTYSGRLNIFRRMIMAVSHCDELNYLFHMDAMPHIPLKSSDPEFQVRKNIISLFTNFIKTGNPTPSGVSTEWPPVTKKDNPVLRIDITNEMQNGYKPAHLQLWRKFYKDFKI</sequence>
<dbReference type="InterPro" id="IPR019826">
    <property type="entry name" value="Carboxylesterase_B_AS"/>
</dbReference>
<reference evidence="8" key="2">
    <citation type="journal article" date="2023" name="BMC Genomics">
        <title>Pest status, molecular evolution, and epigenetic factors derived from the genome assembly of Frankliniella fusca, a thysanopteran phytovirus vector.</title>
        <authorList>
            <person name="Catto M.A."/>
            <person name="Labadie P.E."/>
            <person name="Jacobson A.L."/>
            <person name="Kennedy G.G."/>
            <person name="Srinivasan R."/>
            <person name="Hunt B.G."/>
        </authorList>
    </citation>
    <scope>NUCLEOTIDE SEQUENCE</scope>
    <source>
        <strain evidence="8">PL_HMW_Pooled</strain>
    </source>
</reference>
<proteinExistence type="inferred from homology"/>
<dbReference type="GO" id="GO:0052689">
    <property type="term" value="F:carboxylic ester hydrolase activity"/>
    <property type="evidence" value="ECO:0007669"/>
    <property type="project" value="UniProtKB-KW"/>
</dbReference>
<dbReference type="SUPFAM" id="SSF53474">
    <property type="entry name" value="alpha/beta-Hydrolases"/>
    <property type="match status" value="1"/>
</dbReference>
<keyword evidence="4" id="KW-0325">Glycoprotein</keyword>
<dbReference type="Gene3D" id="3.40.50.1820">
    <property type="entry name" value="alpha/beta hydrolase"/>
    <property type="match status" value="1"/>
</dbReference>
<evidence type="ECO:0000256" key="1">
    <source>
        <dbReference type="ARBA" id="ARBA00005964"/>
    </source>
</evidence>
<dbReference type="Pfam" id="PF00135">
    <property type="entry name" value="COesterase"/>
    <property type="match status" value="1"/>
</dbReference>
<evidence type="ECO:0000256" key="6">
    <source>
        <dbReference type="SAM" id="MobiDB-lite"/>
    </source>
</evidence>
<comment type="similarity">
    <text evidence="1 5">Belongs to the type-B carboxylesterase/lipase family.</text>
</comment>
<name>A0AAE1LC73_9NEOP</name>
<dbReference type="InterPro" id="IPR002018">
    <property type="entry name" value="CarbesteraseB"/>
</dbReference>
<keyword evidence="3 5" id="KW-0378">Hydrolase</keyword>
<accession>A0AAE1LC73</accession>
<dbReference type="PANTHER" id="PTHR11559">
    <property type="entry name" value="CARBOXYLESTERASE"/>
    <property type="match status" value="1"/>
</dbReference>
<evidence type="ECO:0000313" key="9">
    <source>
        <dbReference type="Proteomes" id="UP001219518"/>
    </source>
</evidence>
<evidence type="ECO:0000256" key="3">
    <source>
        <dbReference type="ARBA" id="ARBA00022801"/>
    </source>
</evidence>
<dbReference type="AlphaFoldDB" id="A0AAE1LC73"/>
<dbReference type="EC" id="3.1.1.-" evidence="5"/>
<evidence type="ECO:0000313" key="8">
    <source>
        <dbReference type="EMBL" id="KAK3914120.1"/>
    </source>
</evidence>
<feature type="region of interest" description="Disordered" evidence="6">
    <location>
        <begin position="1"/>
        <end position="31"/>
    </location>
</feature>
<dbReference type="PROSITE" id="PS00122">
    <property type="entry name" value="CARBOXYLESTERASE_B_1"/>
    <property type="match status" value="1"/>
</dbReference>
<evidence type="ECO:0000256" key="4">
    <source>
        <dbReference type="ARBA" id="ARBA00023180"/>
    </source>
</evidence>
<keyword evidence="9" id="KW-1185">Reference proteome</keyword>
<dbReference type="EMBL" id="JAHWGI010000352">
    <property type="protein sequence ID" value="KAK3914120.1"/>
    <property type="molecule type" value="Genomic_DNA"/>
</dbReference>
<dbReference type="Proteomes" id="UP001219518">
    <property type="component" value="Unassembled WGS sequence"/>
</dbReference>
<keyword evidence="2" id="KW-0719">Serine esterase</keyword>
<organism evidence="8 9">
    <name type="scientific">Frankliniella fusca</name>
    <dbReference type="NCBI Taxonomy" id="407009"/>
    <lineage>
        <taxon>Eukaryota</taxon>
        <taxon>Metazoa</taxon>
        <taxon>Ecdysozoa</taxon>
        <taxon>Arthropoda</taxon>
        <taxon>Hexapoda</taxon>
        <taxon>Insecta</taxon>
        <taxon>Pterygota</taxon>
        <taxon>Neoptera</taxon>
        <taxon>Paraneoptera</taxon>
        <taxon>Thysanoptera</taxon>
        <taxon>Terebrantia</taxon>
        <taxon>Thripoidea</taxon>
        <taxon>Thripidae</taxon>
        <taxon>Frankliniella</taxon>
    </lineage>
</organism>
<protein>
    <recommendedName>
        <fullName evidence="5">Carboxylic ester hydrolase</fullName>
        <ecNumber evidence="5">3.1.1.-</ecNumber>
    </recommendedName>
</protein>
<comment type="caution">
    <text evidence="8">The sequence shown here is derived from an EMBL/GenBank/DDBJ whole genome shotgun (WGS) entry which is preliminary data.</text>
</comment>
<evidence type="ECO:0000256" key="2">
    <source>
        <dbReference type="ARBA" id="ARBA00022487"/>
    </source>
</evidence>
<reference evidence="8" key="1">
    <citation type="submission" date="2021-07" db="EMBL/GenBank/DDBJ databases">
        <authorList>
            <person name="Catto M.A."/>
            <person name="Jacobson A."/>
            <person name="Kennedy G."/>
            <person name="Labadie P."/>
            <person name="Hunt B.G."/>
            <person name="Srinivasan R."/>
        </authorList>
    </citation>
    <scope>NUCLEOTIDE SEQUENCE</scope>
    <source>
        <strain evidence="8">PL_HMW_Pooled</strain>
        <tissue evidence="8">Head</tissue>
    </source>
</reference>
<evidence type="ECO:0000259" key="7">
    <source>
        <dbReference type="Pfam" id="PF00135"/>
    </source>
</evidence>
<dbReference type="InterPro" id="IPR050309">
    <property type="entry name" value="Type-B_Carboxylest/Lipase"/>
</dbReference>